<evidence type="ECO:0000256" key="1">
    <source>
        <dbReference type="SAM" id="MobiDB-lite"/>
    </source>
</evidence>
<name>A0A821AAD0_9BILA</name>
<organism evidence="2 3">
    <name type="scientific">Rotaria socialis</name>
    <dbReference type="NCBI Taxonomy" id="392032"/>
    <lineage>
        <taxon>Eukaryota</taxon>
        <taxon>Metazoa</taxon>
        <taxon>Spiralia</taxon>
        <taxon>Gnathifera</taxon>
        <taxon>Rotifera</taxon>
        <taxon>Eurotatoria</taxon>
        <taxon>Bdelloidea</taxon>
        <taxon>Philodinida</taxon>
        <taxon>Philodinidae</taxon>
        <taxon>Rotaria</taxon>
    </lineage>
</organism>
<protein>
    <submittedName>
        <fullName evidence="2">Uncharacterized protein</fullName>
    </submittedName>
</protein>
<gene>
    <name evidence="2" type="ORF">HFQ381_LOCUS32211</name>
</gene>
<proteinExistence type="predicted"/>
<reference evidence="2" key="1">
    <citation type="submission" date="2021-02" db="EMBL/GenBank/DDBJ databases">
        <authorList>
            <person name="Nowell W R."/>
        </authorList>
    </citation>
    <scope>NUCLEOTIDE SEQUENCE</scope>
</reference>
<comment type="caution">
    <text evidence="2">The sequence shown here is derived from an EMBL/GenBank/DDBJ whole genome shotgun (WGS) entry which is preliminary data.</text>
</comment>
<dbReference type="Proteomes" id="UP000663851">
    <property type="component" value="Unassembled WGS sequence"/>
</dbReference>
<dbReference type="AlphaFoldDB" id="A0A821AAD0"/>
<dbReference type="EMBL" id="CAJOBO010007529">
    <property type="protein sequence ID" value="CAF4574794.1"/>
    <property type="molecule type" value="Genomic_DNA"/>
</dbReference>
<evidence type="ECO:0000313" key="2">
    <source>
        <dbReference type="EMBL" id="CAF4574794.1"/>
    </source>
</evidence>
<feature type="region of interest" description="Disordered" evidence="1">
    <location>
        <begin position="453"/>
        <end position="472"/>
    </location>
</feature>
<sequence length="472" mass="54670">MREFASCLFIRGGRNVYEFIRLNISDLLPSLPIIQSSLDSITNRINEGDFRYDLMCDYLSLQKTNFIFASEDCTGVIPQIIYNVPSNTFIDFVPHLEDGLPKINTFSTESFSKFENWFGTLNKSHLLNLHMVQPINLDLKSCAPFILSAYGTDNHFTTLDILMRWMTIINQCFFADMPNQQFHLRDNAFYVGIPKSWDWFFMRNHQRIVFFQDSIHLCSKLRNRLLSSKAKMLFGDKLISIDHILQLIETSSKRNHNLVKSDVLPKDRQNFVSCEKISNEIVLNELTSIPASEATKIYLEIIRNIRYAFINKDTNYIDRIHYAWENVFLIRFWYTWLSTKTKSELNSTLAELFSSQAHKKKNTKQQYFITLPAMFSIEINNHTLVYLALLAIQHKLPTVCLHVPIVDSQTCESTFRSCRAMSGPFSSIVNFTVHQFLQRVKKLSFLNSIKCQAGDSNASDSNKKIVTSSQTV</sequence>
<accession>A0A821AAD0</accession>
<evidence type="ECO:0000313" key="3">
    <source>
        <dbReference type="Proteomes" id="UP000663851"/>
    </source>
</evidence>